<evidence type="ECO:0000256" key="3">
    <source>
        <dbReference type="ARBA" id="ARBA00022448"/>
    </source>
</evidence>
<keyword evidence="6 10" id="KW-0694">RNA-binding</keyword>
<dbReference type="Pfam" id="PF19282">
    <property type="entry name" value="Exportin-T"/>
    <property type="match status" value="1"/>
</dbReference>
<evidence type="ECO:0000259" key="14">
    <source>
        <dbReference type="Pfam" id="PF19282"/>
    </source>
</evidence>
<dbReference type="InParanoid" id="A9UYE2"/>
<keyword evidence="16" id="KW-1185">Reference proteome</keyword>
<evidence type="ECO:0000259" key="13">
    <source>
        <dbReference type="Pfam" id="PF08389"/>
    </source>
</evidence>
<proteinExistence type="inferred from homology"/>
<evidence type="ECO:0000313" key="16">
    <source>
        <dbReference type="Proteomes" id="UP000001357"/>
    </source>
</evidence>
<keyword evidence="5 10" id="KW-0820">tRNA-binding</keyword>
<dbReference type="Gene3D" id="1.25.10.10">
    <property type="entry name" value="Leucine-rich Repeat Variant"/>
    <property type="match status" value="1"/>
</dbReference>
<evidence type="ECO:0000256" key="5">
    <source>
        <dbReference type="ARBA" id="ARBA00022555"/>
    </source>
</evidence>
<keyword evidence="3 10" id="KW-0813">Transport</keyword>
<dbReference type="InterPro" id="IPR040017">
    <property type="entry name" value="XPOT"/>
</dbReference>
<dbReference type="KEGG" id="mbr:MONBRDRAFT_32258"/>
<feature type="transmembrane region" description="Helical" evidence="12">
    <location>
        <begin position="917"/>
        <end position="940"/>
    </location>
</feature>
<gene>
    <name evidence="15" type="ORF">MONBRDRAFT_32258</name>
</gene>
<evidence type="ECO:0000256" key="2">
    <source>
        <dbReference type="ARBA" id="ARBA00018928"/>
    </source>
</evidence>
<dbReference type="OMA" id="HEMFLFG"/>
<dbReference type="InterPro" id="IPR016024">
    <property type="entry name" value="ARM-type_fold"/>
</dbReference>
<dbReference type="EMBL" id="CH991550">
    <property type="protein sequence ID" value="EDQ89447.1"/>
    <property type="molecule type" value="Genomic_DNA"/>
</dbReference>
<dbReference type="GO" id="GO:0031267">
    <property type="term" value="F:small GTPase binding"/>
    <property type="evidence" value="ECO:0007669"/>
    <property type="project" value="InterPro"/>
</dbReference>
<keyword evidence="12" id="KW-1133">Transmembrane helix</keyword>
<feature type="domain" description="Exportin-1/Importin-beta-like" evidence="13">
    <location>
        <begin position="7"/>
        <end position="120"/>
    </location>
</feature>
<dbReference type="AlphaFoldDB" id="A9UYE2"/>
<protein>
    <recommendedName>
        <fullName evidence="2 10">Exportin-T</fullName>
    </recommendedName>
    <alternativeName>
        <fullName evidence="8 10">Exportin(tRNA)</fullName>
    </alternativeName>
    <alternativeName>
        <fullName evidence="9 10">tRNA exportin</fullName>
    </alternativeName>
</protein>
<reference evidence="15 16" key="1">
    <citation type="journal article" date="2008" name="Nature">
        <title>The genome of the choanoflagellate Monosiga brevicollis and the origin of metazoans.</title>
        <authorList>
            <consortium name="JGI Sequencing"/>
            <person name="King N."/>
            <person name="Westbrook M.J."/>
            <person name="Young S.L."/>
            <person name="Kuo A."/>
            <person name="Abedin M."/>
            <person name="Chapman J."/>
            <person name="Fairclough S."/>
            <person name="Hellsten U."/>
            <person name="Isogai Y."/>
            <person name="Letunic I."/>
            <person name="Marr M."/>
            <person name="Pincus D."/>
            <person name="Putnam N."/>
            <person name="Rokas A."/>
            <person name="Wright K.J."/>
            <person name="Zuzow R."/>
            <person name="Dirks W."/>
            <person name="Good M."/>
            <person name="Goodstein D."/>
            <person name="Lemons D."/>
            <person name="Li W."/>
            <person name="Lyons J.B."/>
            <person name="Morris A."/>
            <person name="Nichols S."/>
            <person name="Richter D.J."/>
            <person name="Salamov A."/>
            <person name="Bork P."/>
            <person name="Lim W.A."/>
            <person name="Manning G."/>
            <person name="Miller W.T."/>
            <person name="McGinnis W."/>
            <person name="Shapiro H."/>
            <person name="Tjian R."/>
            <person name="Grigoriev I.V."/>
            <person name="Rokhsar D."/>
        </authorList>
    </citation>
    <scope>NUCLEOTIDE SEQUENCE [LARGE SCALE GENOMIC DNA]</scope>
    <source>
        <strain evidence="16">MX1 / ATCC 50154</strain>
    </source>
</reference>
<keyword evidence="7 10" id="KW-0539">Nucleus</keyword>
<evidence type="ECO:0000256" key="11">
    <source>
        <dbReference type="SAM" id="Coils"/>
    </source>
</evidence>
<name>A9UYE2_MONBE</name>
<dbReference type="InterPro" id="IPR045546">
    <property type="entry name" value="Exportin-T_C"/>
</dbReference>
<dbReference type="GO" id="GO:0071528">
    <property type="term" value="P:tRNA re-export from nucleus"/>
    <property type="evidence" value="ECO:0000318"/>
    <property type="project" value="GO_Central"/>
</dbReference>
<sequence length="945" mass="104082">MSMCQERQCLDIYLRMLLAVNEKIADRELNRTNRELEQYAELKDQLRDQDMPLILSTCFNSVVFACEDGDVETAALALHVVAEYIDWVDINLTASPDAVQVYHRCLAEPSPMAEAACECIAAMALKGMPAAEKVQVFEALQVWPSLQQLAVQAMEVDDVDLLIKIGRALDCTAYATLQELQAATEPSLQHALMGLLMVVLPLAFAAYAHEDDDVSHAMLSSVTEYLALHKQAKEGQLPPEHDQLLQQLISITILKMKHEPEDLVVTDAQNEAEFEEFRKELKTVLANVCALNLNLVLDHVEDNILAVLQQAASAPWTELELVLYLIYCLAEYVPLPAKSETFEALPARIRMRNLVDHAIMAQVAADAHLGVLKQLFEVYGRAVRFLSPQSVDPLVSTMLGPLGIRHPDERIRSRCCYLLGMTVMKDRALRPYLGQYYPAFKASLAELLTFDMILNETLAPEDQLFLLEGLSWILSESSEAAATKAEDLGALVFPLLQAFQEVATRLLQSETSSEEHPILAARLSHIISSVTRLSKGFSAATLSACGGTTVFQQALDVFVTVLGTSIERSTLHGAVRMYLHRMVVALGSDVLTVMPIAIRGLLSEPTIEDLTEFVPLLAHMVVKFKAAVLPVLQQTLFPLVEALYGFLNAGQGENKSPEEAQQVLDVRRAHFSLLHSVVTHECAEALTVNPDAFPALMAPLDPHFNLGDVQFNLALGEIALLLLSLVRILGEPLLSHLQAQLLPSLGMSEAHALAVVQALHQELGNRSAAAAKSKLSATLRQADVIGITCQDLGWADCERDMESSKSETTEQKSHNEIDQIESDTGLQALPFHVAACTGGQFSQAHQIKNVESNDSTVYCSRLSRNVTFKLQVERLNHALVAVDICPPTLGYTCPVHSGLVFAATAEPNEFDYAWYELLCHCLVTIMFSFIVVVAFGWPIFTCGAW</sequence>
<dbReference type="SUPFAM" id="SSF48371">
    <property type="entry name" value="ARM repeat"/>
    <property type="match status" value="1"/>
</dbReference>
<comment type="similarity">
    <text evidence="10">Belongs to the exportin family.</text>
</comment>
<keyword evidence="12" id="KW-0812">Transmembrane</keyword>
<dbReference type="InterPro" id="IPR013598">
    <property type="entry name" value="Exportin-1/Importin-b-like"/>
</dbReference>
<dbReference type="PANTHER" id="PTHR15952:SF11">
    <property type="entry name" value="EXPORTIN-T"/>
    <property type="match status" value="1"/>
</dbReference>
<keyword evidence="4 10" id="KW-0963">Cytoplasm</keyword>
<dbReference type="Pfam" id="PF08389">
    <property type="entry name" value="Xpo1"/>
    <property type="match status" value="1"/>
</dbReference>
<feature type="domain" description="Exportin-T C-terminal" evidence="14">
    <location>
        <begin position="194"/>
        <end position="686"/>
    </location>
</feature>
<feature type="coiled-coil region" evidence="11">
    <location>
        <begin position="22"/>
        <end position="49"/>
    </location>
</feature>
<comment type="subcellular location">
    <subcellularLocation>
        <location evidence="1 10">Cytoplasm</location>
    </subcellularLocation>
    <subcellularLocation>
        <location evidence="10">Nucleus</location>
    </subcellularLocation>
    <text evidence="10">Shuttles between the nucleus and the cytoplasm.</text>
</comment>
<keyword evidence="11" id="KW-0175">Coiled coil</keyword>
<evidence type="ECO:0000256" key="8">
    <source>
        <dbReference type="ARBA" id="ARBA00029784"/>
    </source>
</evidence>
<evidence type="ECO:0000256" key="6">
    <source>
        <dbReference type="ARBA" id="ARBA00022884"/>
    </source>
</evidence>
<evidence type="ECO:0000313" key="15">
    <source>
        <dbReference type="EMBL" id="EDQ89447.1"/>
    </source>
</evidence>
<dbReference type="GO" id="GO:0005737">
    <property type="term" value="C:cytoplasm"/>
    <property type="evidence" value="ECO:0000318"/>
    <property type="project" value="GO_Central"/>
</dbReference>
<evidence type="ECO:0000256" key="7">
    <source>
        <dbReference type="ARBA" id="ARBA00023242"/>
    </source>
</evidence>
<keyword evidence="12" id="KW-0472">Membrane</keyword>
<organism evidence="15 16">
    <name type="scientific">Monosiga brevicollis</name>
    <name type="common">Choanoflagellate</name>
    <dbReference type="NCBI Taxonomy" id="81824"/>
    <lineage>
        <taxon>Eukaryota</taxon>
        <taxon>Choanoflagellata</taxon>
        <taxon>Craspedida</taxon>
        <taxon>Salpingoecidae</taxon>
        <taxon>Monosiga</taxon>
    </lineage>
</organism>
<evidence type="ECO:0000256" key="1">
    <source>
        <dbReference type="ARBA" id="ARBA00004496"/>
    </source>
</evidence>
<evidence type="ECO:0000256" key="9">
    <source>
        <dbReference type="ARBA" id="ARBA00032199"/>
    </source>
</evidence>
<dbReference type="GO" id="GO:0005643">
    <property type="term" value="C:nuclear pore"/>
    <property type="evidence" value="ECO:0000318"/>
    <property type="project" value="GO_Central"/>
</dbReference>
<dbReference type="STRING" id="81824.A9UYE2"/>
<comment type="function">
    <text evidence="10">tRNA nucleus export receptor which facilitates tRNA translocation across the nuclear pore complex.</text>
</comment>
<accession>A9UYE2</accession>
<dbReference type="PANTHER" id="PTHR15952">
    <property type="entry name" value="EXPORTIN-T/LOS1"/>
    <property type="match status" value="1"/>
</dbReference>
<dbReference type="InterPro" id="IPR011989">
    <property type="entry name" value="ARM-like"/>
</dbReference>
<dbReference type="RefSeq" id="XP_001745476.1">
    <property type="nucleotide sequence ID" value="XM_001745424.1"/>
</dbReference>
<evidence type="ECO:0000256" key="12">
    <source>
        <dbReference type="SAM" id="Phobius"/>
    </source>
</evidence>
<dbReference type="GO" id="GO:0016363">
    <property type="term" value="C:nuclear matrix"/>
    <property type="evidence" value="ECO:0000318"/>
    <property type="project" value="GO_Central"/>
</dbReference>
<dbReference type="eggNOG" id="KOG2021">
    <property type="taxonomic scope" value="Eukaryota"/>
</dbReference>
<dbReference type="Proteomes" id="UP000001357">
    <property type="component" value="Unassembled WGS sequence"/>
</dbReference>
<dbReference type="GeneID" id="5890904"/>
<dbReference type="FunCoup" id="A9UYE2">
    <property type="interactions" value="1747"/>
</dbReference>
<evidence type="ECO:0000256" key="10">
    <source>
        <dbReference type="RuleBase" id="RU366037"/>
    </source>
</evidence>
<dbReference type="GO" id="GO:0000049">
    <property type="term" value="F:tRNA binding"/>
    <property type="evidence" value="ECO:0000318"/>
    <property type="project" value="GO_Central"/>
</dbReference>
<evidence type="ECO:0000256" key="4">
    <source>
        <dbReference type="ARBA" id="ARBA00022490"/>
    </source>
</evidence>